<dbReference type="EMBL" id="ABDF02000081">
    <property type="protein sequence ID" value="EHK20130.1"/>
    <property type="molecule type" value="Genomic_DNA"/>
</dbReference>
<dbReference type="RefSeq" id="XP_013954323.1">
    <property type="nucleotide sequence ID" value="XM_014098848.1"/>
</dbReference>
<dbReference type="OrthoDB" id="4900283at2759"/>
<feature type="compositionally biased region" description="Low complexity" evidence="1">
    <location>
        <begin position="36"/>
        <end position="49"/>
    </location>
</feature>
<name>G9MZS4_HYPVG</name>
<feature type="region of interest" description="Disordered" evidence="1">
    <location>
        <begin position="1"/>
        <end position="115"/>
    </location>
</feature>
<accession>G9MZS4</accession>
<protein>
    <submittedName>
        <fullName evidence="2">Uncharacterized protein</fullName>
    </submittedName>
</protein>
<feature type="compositionally biased region" description="Low complexity" evidence="1">
    <location>
        <begin position="74"/>
        <end position="85"/>
    </location>
</feature>
<dbReference type="VEuPathDB" id="FungiDB:TRIVIDRAFT_216439"/>
<evidence type="ECO:0000256" key="1">
    <source>
        <dbReference type="SAM" id="MobiDB-lite"/>
    </source>
</evidence>
<dbReference type="HOGENOM" id="CLU_2109378_0_0_1"/>
<dbReference type="GeneID" id="25791110"/>
<gene>
    <name evidence="2" type="ORF">TRIVIDRAFT_216439</name>
</gene>
<feature type="compositionally biased region" description="Polar residues" evidence="1">
    <location>
        <begin position="1"/>
        <end position="12"/>
    </location>
</feature>
<keyword evidence="3" id="KW-1185">Reference proteome</keyword>
<reference evidence="2 3" key="1">
    <citation type="journal article" date="2011" name="Genome Biol.">
        <title>Comparative genome sequence analysis underscores mycoparasitism as the ancestral life style of Trichoderma.</title>
        <authorList>
            <person name="Kubicek C.P."/>
            <person name="Herrera-Estrella A."/>
            <person name="Seidl-Seiboth V."/>
            <person name="Martinez D.A."/>
            <person name="Druzhinina I.S."/>
            <person name="Thon M."/>
            <person name="Zeilinger S."/>
            <person name="Casas-Flores S."/>
            <person name="Horwitz B.A."/>
            <person name="Mukherjee P.K."/>
            <person name="Mukherjee M."/>
            <person name="Kredics L."/>
            <person name="Alcaraz L.D."/>
            <person name="Aerts A."/>
            <person name="Antal Z."/>
            <person name="Atanasova L."/>
            <person name="Cervantes-Badillo M.G."/>
            <person name="Challacombe J."/>
            <person name="Chertkov O."/>
            <person name="McCluskey K."/>
            <person name="Coulpier F."/>
            <person name="Deshpande N."/>
            <person name="von Doehren H."/>
            <person name="Ebbole D.J."/>
            <person name="Esquivel-Naranjo E.U."/>
            <person name="Fekete E."/>
            <person name="Flipphi M."/>
            <person name="Glaser F."/>
            <person name="Gomez-Rodriguez E.Y."/>
            <person name="Gruber S."/>
            <person name="Han C."/>
            <person name="Henrissat B."/>
            <person name="Hermosa R."/>
            <person name="Hernandez-Onate M."/>
            <person name="Karaffa L."/>
            <person name="Kosti I."/>
            <person name="Le Crom S."/>
            <person name="Lindquist E."/>
            <person name="Lucas S."/>
            <person name="Luebeck M."/>
            <person name="Luebeck P.S."/>
            <person name="Margeot A."/>
            <person name="Metz B."/>
            <person name="Misra M."/>
            <person name="Nevalainen H."/>
            <person name="Omann M."/>
            <person name="Packer N."/>
            <person name="Perrone G."/>
            <person name="Uresti-Rivera E.E."/>
            <person name="Salamov A."/>
            <person name="Schmoll M."/>
            <person name="Seiboth B."/>
            <person name="Shapiro H."/>
            <person name="Sukno S."/>
            <person name="Tamayo-Ramos J.A."/>
            <person name="Tisch D."/>
            <person name="Wiest A."/>
            <person name="Wilkinson H.H."/>
            <person name="Zhang M."/>
            <person name="Coutinho P.M."/>
            <person name="Kenerley C.M."/>
            <person name="Monte E."/>
            <person name="Baker S.E."/>
            <person name="Grigoriev I.V."/>
        </authorList>
    </citation>
    <scope>NUCLEOTIDE SEQUENCE [LARGE SCALE GENOMIC DNA]</scope>
    <source>
        <strain evidence="3">Gv29-8 / FGSC 10586</strain>
    </source>
</reference>
<evidence type="ECO:0000313" key="2">
    <source>
        <dbReference type="EMBL" id="EHK20130.1"/>
    </source>
</evidence>
<comment type="caution">
    <text evidence="2">The sequence shown here is derived from an EMBL/GenBank/DDBJ whole genome shotgun (WGS) entry which is preliminary data.</text>
</comment>
<feature type="compositionally biased region" description="Low complexity" evidence="1">
    <location>
        <begin position="17"/>
        <end position="27"/>
    </location>
</feature>
<feature type="compositionally biased region" description="Basic and acidic residues" evidence="1">
    <location>
        <begin position="88"/>
        <end position="115"/>
    </location>
</feature>
<proteinExistence type="predicted"/>
<dbReference type="OMA" id="HETWDWE"/>
<evidence type="ECO:0000313" key="3">
    <source>
        <dbReference type="Proteomes" id="UP000007115"/>
    </source>
</evidence>
<feature type="compositionally biased region" description="Polar residues" evidence="1">
    <location>
        <begin position="50"/>
        <end position="69"/>
    </location>
</feature>
<dbReference type="Proteomes" id="UP000007115">
    <property type="component" value="Unassembled WGS sequence"/>
</dbReference>
<dbReference type="AlphaFoldDB" id="G9MZS4"/>
<organism evidence="2 3">
    <name type="scientific">Hypocrea virens (strain Gv29-8 / FGSC 10586)</name>
    <name type="common">Gliocladium virens</name>
    <name type="synonym">Trichoderma virens</name>
    <dbReference type="NCBI Taxonomy" id="413071"/>
    <lineage>
        <taxon>Eukaryota</taxon>
        <taxon>Fungi</taxon>
        <taxon>Dikarya</taxon>
        <taxon>Ascomycota</taxon>
        <taxon>Pezizomycotina</taxon>
        <taxon>Sordariomycetes</taxon>
        <taxon>Hypocreomycetidae</taxon>
        <taxon>Hypocreales</taxon>
        <taxon>Hypocreaceae</taxon>
        <taxon>Trichoderma</taxon>
    </lineage>
</organism>
<dbReference type="InParanoid" id="G9MZS4"/>
<sequence length="115" mass="12770">MSGRATSNSNYYYQEARGSSSGNRQGQGTSGGNRQGQGSSSGNRHGQGSPNYNSNRQGPQGSSNHSTNRPRQESSSSGRPSLGYSMDRYLDTRERHETWDWETKAKHRNDKNTRL</sequence>